<name>A0AAU9JDW9_9CILI</name>
<dbReference type="Proteomes" id="UP001162131">
    <property type="component" value="Unassembled WGS sequence"/>
</dbReference>
<proteinExistence type="predicted"/>
<evidence type="ECO:0000313" key="3">
    <source>
        <dbReference type="Proteomes" id="UP001162131"/>
    </source>
</evidence>
<comment type="caution">
    <text evidence="2">The sequence shown here is derived from an EMBL/GenBank/DDBJ whole genome shotgun (WGS) entry which is preliminary data.</text>
</comment>
<organism evidence="2 3">
    <name type="scientific">Blepharisma stoltei</name>
    <dbReference type="NCBI Taxonomy" id="1481888"/>
    <lineage>
        <taxon>Eukaryota</taxon>
        <taxon>Sar</taxon>
        <taxon>Alveolata</taxon>
        <taxon>Ciliophora</taxon>
        <taxon>Postciliodesmatophora</taxon>
        <taxon>Heterotrichea</taxon>
        <taxon>Heterotrichida</taxon>
        <taxon>Blepharismidae</taxon>
        <taxon>Blepharisma</taxon>
    </lineage>
</organism>
<accession>A0AAU9JDW9</accession>
<evidence type="ECO:0000313" key="2">
    <source>
        <dbReference type="EMBL" id="CAG9323267.1"/>
    </source>
</evidence>
<keyword evidence="3" id="KW-1185">Reference proteome</keyword>
<evidence type="ECO:0000256" key="1">
    <source>
        <dbReference type="SAM" id="MobiDB-lite"/>
    </source>
</evidence>
<sequence length="637" mass="72970">MVEIAFIKRMQAKIDEFFQKKFYDKGIKMLKQYLSFVKDFPEHKIAISEYLRAVLLSCLEIANNIKENETAISVLLSCHKLIEPHLPLTPCEIFSVKRTLAKLYFEGQNFIEAENLFRESIKLSKGLPLDKTILEVYLFYSRFCSDITKKRKTSGKLAKKVLKSATKLKEENSVIGDLQERALEILIKSEIGVNNQDNAIKLLSYASKLVNVNIQRLVKLLGDKFQCLSESEVLIDLMKVGKGLQRKTLQIQSPKGLAQIGSLTPQSARILSPGHFSFKPKIPDFKNEPVQKARISNLPKEDEKGNDQKPSSNAVNKETKTNENTPYDQQSPISPKNIADENCFNIQAPPDNKDNRLPNETEKINHKENKINEEKNINQKNSIFGSQNAKEDNAKEDRFYKITKISTIIQSFVRKFLTRRKFKNVKSLQNRFNGYIAYGRKNLNGKLYFVTIKYEGIDYQNLRKIYGPLAANTNKFNIILDAYPLVSGTKKPTFSCYSTKEITDLLGIWDFDYLRSTLQPALLNNVKIVNDHIEFYGNEKVSDPMKRLIYRGKGKLGTCNYYNIRIYEIIQGSAKSYAISAFTLQQKMEKMLRLSELSELLGIAENDAMLNTIHKLASFLAIENNRLIIKQDRAPSM</sequence>
<reference evidence="2" key="1">
    <citation type="submission" date="2021-09" db="EMBL/GenBank/DDBJ databases">
        <authorList>
            <consortium name="AG Swart"/>
            <person name="Singh M."/>
            <person name="Singh A."/>
            <person name="Seah K."/>
            <person name="Emmerich C."/>
        </authorList>
    </citation>
    <scope>NUCLEOTIDE SEQUENCE</scope>
    <source>
        <strain evidence="2">ATCC30299</strain>
    </source>
</reference>
<dbReference type="PROSITE" id="PS50096">
    <property type="entry name" value="IQ"/>
    <property type="match status" value="1"/>
</dbReference>
<protein>
    <recommendedName>
        <fullName evidence="4">GIY-YIG homing endonuclease</fullName>
    </recommendedName>
</protein>
<dbReference type="EMBL" id="CAJZBQ010000033">
    <property type="protein sequence ID" value="CAG9323267.1"/>
    <property type="molecule type" value="Genomic_DNA"/>
</dbReference>
<feature type="region of interest" description="Disordered" evidence="1">
    <location>
        <begin position="296"/>
        <end position="337"/>
    </location>
</feature>
<evidence type="ECO:0008006" key="4">
    <source>
        <dbReference type="Google" id="ProtNLM"/>
    </source>
</evidence>
<feature type="compositionally biased region" description="Polar residues" evidence="1">
    <location>
        <begin position="308"/>
        <end position="334"/>
    </location>
</feature>
<gene>
    <name evidence="2" type="ORF">BSTOLATCC_MIC33167</name>
</gene>
<dbReference type="AlphaFoldDB" id="A0AAU9JDW9"/>